<dbReference type="HOGENOM" id="CLU_008567_0_0_10"/>
<feature type="region of interest" description="Disordered" evidence="8">
    <location>
        <begin position="1"/>
        <end position="22"/>
    </location>
</feature>
<feature type="transmembrane region" description="Helical" evidence="9">
    <location>
        <begin position="109"/>
        <end position="130"/>
    </location>
</feature>
<evidence type="ECO:0000256" key="3">
    <source>
        <dbReference type="ARBA" id="ARBA00022553"/>
    </source>
</evidence>
<dbReference type="Gene3D" id="3.30.450.20">
    <property type="entry name" value="PAS domain"/>
    <property type="match status" value="1"/>
</dbReference>
<feature type="coiled-coil region" evidence="7">
    <location>
        <begin position="344"/>
        <end position="374"/>
    </location>
</feature>
<dbReference type="SUPFAM" id="SSF55874">
    <property type="entry name" value="ATPase domain of HSP90 chaperone/DNA topoisomerase II/histidine kinase"/>
    <property type="match status" value="1"/>
</dbReference>
<dbReference type="InterPro" id="IPR003661">
    <property type="entry name" value="HisK_dim/P_dom"/>
</dbReference>
<feature type="region of interest" description="Disordered" evidence="8">
    <location>
        <begin position="594"/>
        <end position="624"/>
    </location>
</feature>
<dbReference type="Gene3D" id="1.10.287.130">
    <property type="match status" value="1"/>
</dbReference>
<organism evidence="12 13">
    <name type="scientific">Salinibacter ruber (strain DSM 13855 / M31)</name>
    <dbReference type="NCBI Taxonomy" id="309807"/>
    <lineage>
        <taxon>Bacteria</taxon>
        <taxon>Pseudomonadati</taxon>
        <taxon>Rhodothermota</taxon>
        <taxon>Rhodothermia</taxon>
        <taxon>Rhodothermales</taxon>
        <taxon>Salinibacteraceae</taxon>
        <taxon>Salinibacter</taxon>
    </lineage>
</organism>
<dbReference type="PANTHER" id="PTHR43711">
    <property type="entry name" value="TWO-COMPONENT HISTIDINE KINASE"/>
    <property type="match status" value="1"/>
</dbReference>
<keyword evidence="5" id="KW-0418">Kinase</keyword>
<dbReference type="InterPro" id="IPR036890">
    <property type="entry name" value="HATPase_C_sf"/>
</dbReference>
<feature type="region of interest" description="Disordered" evidence="8">
    <location>
        <begin position="243"/>
        <end position="293"/>
    </location>
</feature>
<proteinExistence type="predicted"/>
<feature type="domain" description="PAC" evidence="11">
    <location>
        <begin position="304"/>
        <end position="356"/>
    </location>
</feature>
<evidence type="ECO:0000256" key="4">
    <source>
        <dbReference type="ARBA" id="ARBA00022679"/>
    </source>
</evidence>
<feature type="compositionally biased region" description="Basic residues" evidence="8">
    <location>
        <begin position="11"/>
        <end position="21"/>
    </location>
</feature>
<dbReference type="PRINTS" id="PR00344">
    <property type="entry name" value="BCTRLSENSOR"/>
</dbReference>
<keyword evidence="9" id="KW-1133">Transmembrane helix</keyword>
<dbReference type="CDD" id="cd00082">
    <property type="entry name" value="HisKA"/>
    <property type="match status" value="1"/>
</dbReference>
<dbReference type="InterPro" id="IPR035965">
    <property type="entry name" value="PAS-like_dom_sf"/>
</dbReference>
<evidence type="ECO:0000256" key="9">
    <source>
        <dbReference type="SAM" id="Phobius"/>
    </source>
</evidence>
<dbReference type="OrthoDB" id="9766459at2"/>
<dbReference type="SUPFAM" id="SSF55785">
    <property type="entry name" value="PYP-like sensor domain (PAS domain)"/>
    <property type="match status" value="1"/>
</dbReference>
<dbReference type="Gene3D" id="3.30.565.10">
    <property type="entry name" value="Histidine kinase-like ATPase, C-terminal domain"/>
    <property type="match status" value="1"/>
</dbReference>
<dbReference type="InterPro" id="IPR000014">
    <property type="entry name" value="PAS"/>
</dbReference>
<evidence type="ECO:0000256" key="8">
    <source>
        <dbReference type="SAM" id="MobiDB-lite"/>
    </source>
</evidence>
<feature type="transmembrane region" description="Helical" evidence="9">
    <location>
        <begin position="136"/>
        <end position="155"/>
    </location>
</feature>
<dbReference type="NCBIfam" id="TIGR00229">
    <property type="entry name" value="sensory_box"/>
    <property type="match status" value="1"/>
</dbReference>
<evidence type="ECO:0000259" key="10">
    <source>
        <dbReference type="PROSITE" id="PS50109"/>
    </source>
</evidence>
<evidence type="ECO:0000256" key="2">
    <source>
        <dbReference type="ARBA" id="ARBA00012438"/>
    </source>
</evidence>
<dbReference type="KEGG" id="sru:SRU_2513"/>
<protein>
    <recommendedName>
        <fullName evidence="2">histidine kinase</fullName>
        <ecNumber evidence="2">2.7.13.3</ecNumber>
    </recommendedName>
</protein>
<dbReference type="SMART" id="SM00387">
    <property type="entry name" value="HATPase_c"/>
    <property type="match status" value="1"/>
</dbReference>
<dbReference type="Proteomes" id="UP000008674">
    <property type="component" value="Chromosome"/>
</dbReference>
<keyword evidence="13" id="KW-1185">Reference proteome</keyword>
<dbReference type="InterPro" id="IPR036097">
    <property type="entry name" value="HisK_dim/P_sf"/>
</dbReference>
<evidence type="ECO:0000313" key="12">
    <source>
        <dbReference type="EMBL" id="ABC45013.1"/>
    </source>
</evidence>
<dbReference type="InterPro" id="IPR050736">
    <property type="entry name" value="Sensor_HK_Regulatory"/>
</dbReference>
<dbReference type="STRING" id="309807.SRU_2513"/>
<dbReference type="AlphaFoldDB" id="Q2RZM0"/>
<dbReference type="InterPro" id="IPR003594">
    <property type="entry name" value="HATPase_dom"/>
</dbReference>
<dbReference type="InterPro" id="IPR005467">
    <property type="entry name" value="His_kinase_dom"/>
</dbReference>
<dbReference type="InterPro" id="IPR000700">
    <property type="entry name" value="PAS-assoc_C"/>
</dbReference>
<dbReference type="PROSITE" id="PS50113">
    <property type="entry name" value="PAC"/>
    <property type="match status" value="1"/>
</dbReference>
<feature type="domain" description="Histidine kinase" evidence="10">
    <location>
        <begin position="374"/>
        <end position="594"/>
    </location>
</feature>
<keyword evidence="3" id="KW-0597">Phosphoprotein</keyword>
<dbReference type="PANTHER" id="PTHR43711:SF26">
    <property type="entry name" value="SENSOR HISTIDINE KINASE RCSC"/>
    <property type="match status" value="1"/>
</dbReference>
<feature type="transmembrane region" description="Helical" evidence="9">
    <location>
        <begin position="83"/>
        <end position="102"/>
    </location>
</feature>
<dbReference type="Pfam" id="PF02518">
    <property type="entry name" value="HATPase_c"/>
    <property type="match status" value="1"/>
</dbReference>
<dbReference type="FunFam" id="3.30.565.10:FF:000006">
    <property type="entry name" value="Sensor histidine kinase WalK"/>
    <property type="match status" value="1"/>
</dbReference>
<keyword evidence="7" id="KW-0175">Coiled coil</keyword>
<accession>Q2RZM0</accession>
<evidence type="ECO:0000256" key="7">
    <source>
        <dbReference type="SAM" id="Coils"/>
    </source>
</evidence>
<dbReference type="Pfam" id="PF00512">
    <property type="entry name" value="HisKA"/>
    <property type="match status" value="1"/>
</dbReference>
<evidence type="ECO:0000256" key="5">
    <source>
        <dbReference type="ARBA" id="ARBA00022777"/>
    </source>
</evidence>
<evidence type="ECO:0000256" key="1">
    <source>
        <dbReference type="ARBA" id="ARBA00000085"/>
    </source>
</evidence>
<dbReference type="SMART" id="SM00388">
    <property type="entry name" value="HisKA"/>
    <property type="match status" value="1"/>
</dbReference>
<keyword evidence="4 12" id="KW-0808">Transferase</keyword>
<dbReference type="Pfam" id="PF08448">
    <property type="entry name" value="PAS_4"/>
    <property type="match status" value="1"/>
</dbReference>
<dbReference type="EC" id="2.7.13.3" evidence="2"/>
<feature type="transmembrane region" description="Helical" evidence="9">
    <location>
        <begin position="162"/>
        <end position="182"/>
    </location>
</feature>
<keyword evidence="9" id="KW-0812">Transmembrane</keyword>
<sequence>MAVRGPSPRLPHGRHERPHHLVPHDAPDLRLFSLLCMDGETLPVDEHGHVRVARLLCLLGAVLVSLYVPLYGAGADAPVSMSWLHFGVAGLLVALIGASYISDTVRRRHVAITWGLLYAIMGWTAVLAALNEFAGGYAVGVLLVYAVFGGVVALGSASMRPVLTFLLAGLLAVGGALLWAPVLQTSPWALIGAMGVVALVEGATLRWVRSVCARLRTQGRTLREQRDLLDRLVETSPHAVVRVDASGAPTGANGRAEEILGPDVEAASGDSDGATTGGSAGDEETTPPGTRPLSQVLQVRRVVRNLKCSVERPDGTRRVLSASGAPVRGADGTIREAVFHLEDVTEQERRKQALRRAEEEIEEADRLKSALLANMNHEIRTPLTAIIGFAEAIGTTASEMDLPEHTPLTGYADLIEQSGKRLLDTFEDILDLSQLEAGQMELGIETVDLAEQARRAVQECGANAQDKEIDVRLEATSVSARANENGVQVALQNLLDNAIKYTADGGTVWVRTRPEPGRAVLEVEDDGAGMEPETVDQLFEPFRQASTGMAREYEGAGVGLAVTKEATEQMGGAIEVETEPGAGSRFLIRFPMADHSTHDCGDGPVEPSEEVADAHRDPQTTVTN</sequence>
<evidence type="ECO:0000256" key="6">
    <source>
        <dbReference type="ARBA" id="ARBA00023012"/>
    </source>
</evidence>
<reference evidence="12 13" key="1">
    <citation type="journal article" date="2005" name="Proc. Natl. Acad. Sci. U.S.A.">
        <title>The genome of Salinibacter ruber: convergence and gene exchange among hyperhalophilic bacteria and archaea.</title>
        <authorList>
            <person name="Mongodin E.F."/>
            <person name="Nelson K.E."/>
            <person name="Daugherty S."/>
            <person name="Deboy R.T."/>
            <person name="Wister J."/>
            <person name="Khouri H."/>
            <person name="Weidman J."/>
            <person name="Walsh D.A."/>
            <person name="Papke R.T."/>
            <person name="Sanchez Perez G."/>
            <person name="Sharma A.K."/>
            <person name="Nesbo C.L."/>
            <person name="MacLeod D."/>
            <person name="Bapteste E."/>
            <person name="Doolittle W.F."/>
            <person name="Charlebois R.L."/>
            <person name="Legault B."/>
            <person name="Rodriguez-Valera F."/>
        </authorList>
    </citation>
    <scope>NUCLEOTIDE SEQUENCE [LARGE SCALE GENOMIC DNA]</scope>
    <source>
        <strain evidence="13">DSM 13855 / CECT 5946 / M31</strain>
    </source>
</reference>
<dbReference type="SUPFAM" id="SSF47384">
    <property type="entry name" value="Homodimeric domain of signal transducing histidine kinase"/>
    <property type="match status" value="1"/>
</dbReference>
<gene>
    <name evidence="12" type="ordered locus">SRU_2513</name>
</gene>
<evidence type="ECO:0000259" key="11">
    <source>
        <dbReference type="PROSITE" id="PS50113"/>
    </source>
</evidence>
<dbReference type="PROSITE" id="PS50109">
    <property type="entry name" value="HIS_KIN"/>
    <property type="match status" value="1"/>
</dbReference>
<comment type="catalytic activity">
    <reaction evidence="1">
        <text>ATP + protein L-histidine = ADP + protein N-phospho-L-histidine.</text>
        <dbReference type="EC" id="2.7.13.3"/>
    </reaction>
</comment>
<dbReference type="InterPro" id="IPR004358">
    <property type="entry name" value="Sig_transdc_His_kin-like_C"/>
</dbReference>
<dbReference type="InterPro" id="IPR013656">
    <property type="entry name" value="PAS_4"/>
</dbReference>
<evidence type="ECO:0000313" key="13">
    <source>
        <dbReference type="Proteomes" id="UP000008674"/>
    </source>
</evidence>
<dbReference type="EMBL" id="CP000159">
    <property type="protein sequence ID" value="ABC45013.1"/>
    <property type="molecule type" value="Genomic_DNA"/>
</dbReference>
<name>Q2RZM0_SALRD</name>
<keyword evidence="9" id="KW-0472">Membrane</keyword>
<dbReference type="eggNOG" id="COG2205">
    <property type="taxonomic scope" value="Bacteria"/>
</dbReference>
<dbReference type="EnsemblBacteria" id="ABC45013">
    <property type="protein sequence ID" value="ABC45013"/>
    <property type="gene ID" value="SRU_2513"/>
</dbReference>
<dbReference type="GO" id="GO:0000155">
    <property type="term" value="F:phosphorelay sensor kinase activity"/>
    <property type="evidence" value="ECO:0007669"/>
    <property type="project" value="InterPro"/>
</dbReference>
<keyword evidence="6" id="KW-0902">Two-component regulatory system</keyword>
<feature type="transmembrane region" description="Helical" evidence="9">
    <location>
        <begin position="52"/>
        <end position="71"/>
    </location>
</feature>